<dbReference type="CDD" id="cd07501">
    <property type="entry name" value="HAD_MDP-1_like"/>
    <property type="match status" value="1"/>
</dbReference>
<dbReference type="InterPro" id="IPR010036">
    <property type="entry name" value="MDP_1_eu_arc"/>
</dbReference>
<dbReference type="InterPro" id="IPR010033">
    <property type="entry name" value="HAD_SF_ppase_IIIC"/>
</dbReference>
<evidence type="ECO:0000313" key="2">
    <source>
        <dbReference type="Proteomes" id="UP000736335"/>
    </source>
</evidence>
<accession>A0A9P6HJA0</accession>
<keyword evidence="2" id="KW-1185">Reference proteome</keyword>
<name>A0A9P6HJA0_9AGAM</name>
<dbReference type="PANTHER" id="PTHR17901">
    <property type="entry name" value="MAGNESIUM-DEPENDENT PHOSPHATASE 1 MDP1"/>
    <property type="match status" value="1"/>
</dbReference>
<dbReference type="InterPro" id="IPR035679">
    <property type="entry name" value="MDP-1_euk"/>
</dbReference>
<reference evidence="1" key="1">
    <citation type="journal article" date="2020" name="Nat. Commun.">
        <title>Large-scale genome sequencing of mycorrhizal fungi provides insights into the early evolution of symbiotic traits.</title>
        <authorList>
            <person name="Miyauchi S."/>
            <person name="Kiss E."/>
            <person name="Kuo A."/>
            <person name="Drula E."/>
            <person name="Kohler A."/>
            <person name="Sanchez-Garcia M."/>
            <person name="Morin E."/>
            <person name="Andreopoulos B."/>
            <person name="Barry K.W."/>
            <person name="Bonito G."/>
            <person name="Buee M."/>
            <person name="Carver A."/>
            <person name="Chen C."/>
            <person name="Cichocki N."/>
            <person name="Clum A."/>
            <person name="Culley D."/>
            <person name="Crous P.W."/>
            <person name="Fauchery L."/>
            <person name="Girlanda M."/>
            <person name="Hayes R.D."/>
            <person name="Keri Z."/>
            <person name="LaButti K."/>
            <person name="Lipzen A."/>
            <person name="Lombard V."/>
            <person name="Magnuson J."/>
            <person name="Maillard F."/>
            <person name="Murat C."/>
            <person name="Nolan M."/>
            <person name="Ohm R.A."/>
            <person name="Pangilinan J."/>
            <person name="Pereira M.F."/>
            <person name="Perotto S."/>
            <person name="Peter M."/>
            <person name="Pfister S."/>
            <person name="Riley R."/>
            <person name="Sitrit Y."/>
            <person name="Stielow J.B."/>
            <person name="Szollosi G."/>
            <person name="Zifcakova L."/>
            <person name="Stursova M."/>
            <person name="Spatafora J.W."/>
            <person name="Tedersoo L."/>
            <person name="Vaario L.M."/>
            <person name="Yamada A."/>
            <person name="Yan M."/>
            <person name="Wang P."/>
            <person name="Xu J."/>
            <person name="Bruns T."/>
            <person name="Baldrian P."/>
            <person name="Vilgalys R."/>
            <person name="Dunand C."/>
            <person name="Henrissat B."/>
            <person name="Grigoriev I.V."/>
            <person name="Hibbett D."/>
            <person name="Nagy L.G."/>
            <person name="Martin F.M."/>
        </authorList>
    </citation>
    <scope>NUCLEOTIDE SEQUENCE</scope>
    <source>
        <strain evidence="1">UH-Tt-Lm1</strain>
    </source>
</reference>
<organism evidence="1 2">
    <name type="scientific">Thelephora terrestris</name>
    <dbReference type="NCBI Taxonomy" id="56493"/>
    <lineage>
        <taxon>Eukaryota</taxon>
        <taxon>Fungi</taxon>
        <taxon>Dikarya</taxon>
        <taxon>Basidiomycota</taxon>
        <taxon>Agaricomycotina</taxon>
        <taxon>Agaricomycetes</taxon>
        <taxon>Thelephorales</taxon>
        <taxon>Thelephoraceae</taxon>
        <taxon>Thelephora</taxon>
    </lineage>
</organism>
<sequence>MTDHMPKLVAFDLDYTLWDLWVDTHVSEPLRRDGNEINQVLDRYGQEICFYKDVPQILHRLRVQGIFVAACSRTSAPSVARKALSLLLVPADNGDKHGTPVAAETMFDQMEIYPGSKKSHFRKIQEATGIPYSDMLFFDDEIRNKDVASLGVTFCLVPDGVNNRAFEKGLEEWRRRHPEQTGEE</sequence>
<dbReference type="AlphaFoldDB" id="A0A9P6HJA0"/>
<dbReference type="SFLD" id="SFLDS00003">
    <property type="entry name" value="Haloacid_Dehalogenase"/>
    <property type="match status" value="1"/>
</dbReference>
<reference evidence="1" key="2">
    <citation type="submission" date="2020-11" db="EMBL/GenBank/DDBJ databases">
        <authorList>
            <consortium name="DOE Joint Genome Institute"/>
            <person name="Kuo A."/>
            <person name="Miyauchi S."/>
            <person name="Kiss E."/>
            <person name="Drula E."/>
            <person name="Kohler A."/>
            <person name="Sanchez-Garcia M."/>
            <person name="Andreopoulos B."/>
            <person name="Barry K.W."/>
            <person name="Bonito G."/>
            <person name="Buee M."/>
            <person name="Carver A."/>
            <person name="Chen C."/>
            <person name="Cichocki N."/>
            <person name="Clum A."/>
            <person name="Culley D."/>
            <person name="Crous P.W."/>
            <person name="Fauchery L."/>
            <person name="Girlanda M."/>
            <person name="Hayes R."/>
            <person name="Keri Z."/>
            <person name="Labutti K."/>
            <person name="Lipzen A."/>
            <person name="Lombard V."/>
            <person name="Magnuson J."/>
            <person name="Maillard F."/>
            <person name="Morin E."/>
            <person name="Murat C."/>
            <person name="Nolan M."/>
            <person name="Ohm R."/>
            <person name="Pangilinan J."/>
            <person name="Pereira M."/>
            <person name="Perotto S."/>
            <person name="Peter M."/>
            <person name="Riley R."/>
            <person name="Sitrit Y."/>
            <person name="Stielow B."/>
            <person name="Szollosi G."/>
            <person name="Zifcakova L."/>
            <person name="Stursova M."/>
            <person name="Spatafora J.W."/>
            <person name="Tedersoo L."/>
            <person name="Vaario L.-M."/>
            <person name="Yamada A."/>
            <person name="Yan M."/>
            <person name="Wang P."/>
            <person name="Xu J."/>
            <person name="Bruns T."/>
            <person name="Baldrian P."/>
            <person name="Vilgalys R."/>
            <person name="Henrissat B."/>
            <person name="Grigoriev I.V."/>
            <person name="Hibbett D."/>
            <person name="Nagy L.G."/>
            <person name="Martin F.M."/>
        </authorList>
    </citation>
    <scope>NUCLEOTIDE SEQUENCE</scope>
    <source>
        <strain evidence="1">UH-Tt-Lm1</strain>
    </source>
</reference>
<dbReference type="Proteomes" id="UP000736335">
    <property type="component" value="Unassembled WGS sequence"/>
</dbReference>
<comment type="caution">
    <text evidence="1">The sequence shown here is derived from an EMBL/GenBank/DDBJ whole genome shotgun (WGS) entry which is preliminary data.</text>
</comment>
<evidence type="ECO:0000313" key="1">
    <source>
        <dbReference type="EMBL" id="KAF9788007.1"/>
    </source>
</evidence>
<dbReference type="InterPro" id="IPR023214">
    <property type="entry name" value="HAD_sf"/>
</dbReference>
<gene>
    <name evidence="1" type="ORF">BJ322DRAFT_597903</name>
</gene>
<dbReference type="Gene3D" id="3.40.50.1000">
    <property type="entry name" value="HAD superfamily/HAD-like"/>
    <property type="match status" value="1"/>
</dbReference>
<dbReference type="SFLD" id="SFLDG01129">
    <property type="entry name" value="C1.5:_HAD__Beta-PGM__Phosphata"/>
    <property type="match status" value="1"/>
</dbReference>
<dbReference type="NCBIfam" id="TIGR01685">
    <property type="entry name" value="MDP-1"/>
    <property type="match status" value="1"/>
</dbReference>
<dbReference type="PANTHER" id="PTHR17901:SF14">
    <property type="entry name" value="MAGNESIUM-DEPENDENT PHOSPHATASE 1"/>
    <property type="match status" value="1"/>
</dbReference>
<dbReference type="EMBL" id="WIUZ02000004">
    <property type="protein sequence ID" value="KAF9788007.1"/>
    <property type="molecule type" value="Genomic_DNA"/>
</dbReference>
<dbReference type="GO" id="GO:0003993">
    <property type="term" value="F:acid phosphatase activity"/>
    <property type="evidence" value="ECO:0007669"/>
    <property type="project" value="TreeGrafter"/>
</dbReference>
<dbReference type="OrthoDB" id="2865258at2759"/>
<proteinExistence type="predicted"/>
<dbReference type="InterPro" id="IPR036412">
    <property type="entry name" value="HAD-like_sf"/>
</dbReference>
<dbReference type="NCBIfam" id="TIGR01681">
    <property type="entry name" value="HAD-SF-IIIC"/>
    <property type="match status" value="1"/>
</dbReference>
<protein>
    <submittedName>
        <fullName evidence="1">Magnesium-dependent phosphatase-1</fullName>
    </submittedName>
</protein>
<dbReference type="SFLD" id="SFLDG01131">
    <property type="entry name" value="C1.5.2:_MDP_Like"/>
    <property type="match status" value="1"/>
</dbReference>
<dbReference type="SUPFAM" id="SSF56784">
    <property type="entry name" value="HAD-like"/>
    <property type="match status" value="1"/>
</dbReference>
<dbReference type="Pfam" id="PF12689">
    <property type="entry name" value="Acid_PPase"/>
    <property type="match status" value="1"/>
</dbReference>